<protein>
    <submittedName>
        <fullName evidence="2">Uncharacterized protein</fullName>
    </submittedName>
</protein>
<keyword evidence="1" id="KW-0175">Coiled coil</keyword>
<keyword evidence="3" id="KW-1185">Reference proteome</keyword>
<sequence length="416" mass="47266">MTITAKKPQLRQLRQEKSEEIRQKEKELKAEREALKADKLRQIPELKQKYAKKEREAKGELRDELMVLWQNRLEKAQDIAQKVANRGKLDGATLLAASAVLGLAVVRAGLILARKPLSQDDDRDIDELIETVDRAEAVADSVEARLNPDLLPEIINSVEALENAGIQVYADDSQRLSDGYSGDRVSELLQQLNQKLAEVVEKQKSEELAAHLAAIIPEYSKIPSRSQFITPEGNYDDGELAVTHRKDQRGEWFDEVSLKTGFRAEIHSGGDIRVIDNLSTQQLQRSINALDEEIRIAWQRETEQYESRKRSTEAQFARHLVDYCRRDGKLSHLNFTTATGMTINVKERFDGINLVHYVTFSDPNVGDPFHGKFIVKVHNDDIKLMENTLGDSTLFEQAERLKNCLNRSVSRSQLVV</sequence>
<evidence type="ECO:0000313" key="3">
    <source>
        <dbReference type="Proteomes" id="UP000238762"/>
    </source>
</evidence>
<dbReference type="RefSeq" id="WP_106288788.1">
    <property type="nucleotide sequence ID" value="NZ_CAWNTC010000039.1"/>
</dbReference>
<dbReference type="EMBL" id="PVWJ01000049">
    <property type="protein sequence ID" value="PSB02761.1"/>
    <property type="molecule type" value="Genomic_DNA"/>
</dbReference>
<accession>A0A2T1C3C4</accession>
<name>A0A2T1C3C4_9CYAN</name>
<evidence type="ECO:0000256" key="1">
    <source>
        <dbReference type="SAM" id="Coils"/>
    </source>
</evidence>
<evidence type="ECO:0000313" key="2">
    <source>
        <dbReference type="EMBL" id="PSB02761.1"/>
    </source>
</evidence>
<reference evidence="2 3" key="2">
    <citation type="submission" date="2018-03" db="EMBL/GenBank/DDBJ databases">
        <title>The ancient ancestry and fast evolution of plastids.</title>
        <authorList>
            <person name="Moore K.R."/>
            <person name="Magnabosco C."/>
            <person name="Momper L."/>
            <person name="Gold D.A."/>
            <person name="Bosak T."/>
            <person name="Fournier G.P."/>
        </authorList>
    </citation>
    <scope>NUCLEOTIDE SEQUENCE [LARGE SCALE GENOMIC DNA]</scope>
    <source>
        <strain evidence="2 3">CCAP 1448/3</strain>
    </source>
</reference>
<organism evidence="2 3">
    <name type="scientific">Merismopedia glauca CCAP 1448/3</name>
    <dbReference type="NCBI Taxonomy" id="1296344"/>
    <lineage>
        <taxon>Bacteria</taxon>
        <taxon>Bacillati</taxon>
        <taxon>Cyanobacteriota</taxon>
        <taxon>Cyanophyceae</taxon>
        <taxon>Synechococcales</taxon>
        <taxon>Merismopediaceae</taxon>
        <taxon>Merismopedia</taxon>
    </lineage>
</organism>
<dbReference type="Proteomes" id="UP000238762">
    <property type="component" value="Unassembled WGS sequence"/>
</dbReference>
<reference evidence="2 3" key="1">
    <citation type="submission" date="2018-02" db="EMBL/GenBank/DDBJ databases">
        <authorList>
            <person name="Cohen D.B."/>
            <person name="Kent A.D."/>
        </authorList>
    </citation>
    <scope>NUCLEOTIDE SEQUENCE [LARGE SCALE GENOMIC DNA]</scope>
    <source>
        <strain evidence="2 3">CCAP 1448/3</strain>
    </source>
</reference>
<proteinExistence type="predicted"/>
<comment type="caution">
    <text evidence="2">The sequence shown here is derived from an EMBL/GenBank/DDBJ whole genome shotgun (WGS) entry which is preliminary data.</text>
</comment>
<gene>
    <name evidence="2" type="ORF">C7B64_11455</name>
</gene>
<dbReference type="AlphaFoldDB" id="A0A2T1C3C4"/>
<feature type="coiled-coil region" evidence="1">
    <location>
        <begin position="7"/>
        <end position="63"/>
    </location>
</feature>